<feature type="binding site" evidence="6">
    <location>
        <position position="153"/>
    </location>
    <ligand>
        <name>S-adenosyl-L-methionine</name>
        <dbReference type="ChEBI" id="CHEBI:59789"/>
    </ligand>
</feature>
<evidence type="ECO:0000256" key="6">
    <source>
        <dbReference type="HAMAP-Rule" id="MF_00735"/>
    </source>
</evidence>
<dbReference type="PANTHER" id="PTHR43648:SF1">
    <property type="entry name" value="ELECTRON TRANSFER FLAVOPROTEIN BETA SUBUNIT LYSINE METHYLTRANSFERASE"/>
    <property type="match status" value="1"/>
</dbReference>
<comment type="catalytic activity">
    <reaction evidence="6">
        <text>L-lysyl-[protein] + 3 S-adenosyl-L-methionine = N(6),N(6),N(6)-trimethyl-L-lysyl-[protein] + 3 S-adenosyl-L-homocysteine + 3 H(+)</text>
        <dbReference type="Rhea" id="RHEA:54192"/>
        <dbReference type="Rhea" id="RHEA-COMP:9752"/>
        <dbReference type="Rhea" id="RHEA-COMP:13826"/>
        <dbReference type="ChEBI" id="CHEBI:15378"/>
        <dbReference type="ChEBI" id="CHEBI:29969"/>
        <dbReference type="ChEBI" id="CHEBI:57856"/>
        <dbReference type="ChEBI" id="CHEBI:59789"/>
        <dbReference type="ChEBI" id="CHEBI:61961"/>
    </reaction>
</comment>
<keyword evidence="2 6" id="KW-0963">Cytoplasm</keyword>
<keyword evidence="7" id="KW-0689">Ribosomal protein</keyword>
<dbReference type="AlphaFoldDB" id="A0A1H2UNH3"/>
<evidence type="ECO:0000313" key="7">
    <source>
        <dbReference type="EMBL" id="SDW57657.1"/>
    </source>
</evidence>
<name>A0A1H2UNH3_THIRO</name>
<accession>A0A1H2UNH3</accession>
<evidence type="ECO:0000256" key="2">
    <source>
        <dbReference type="ARBA" id="ARBA00022490"/>
    </source>
</evidence>
<keyword evidence="4 6" id="KW-0808">Transferase</keyword>
<dbReference type="GO" id="GO:0005829">
    <property type="term" value="C:cytosol"/>
    <property type="evidence" value="ECO:0007669"/>
    <property type="project" value="TreeGrafter"/>
</dbReference>
<feature type="binding site" evidence="6">
    <location>
        <position position="196"/>
    </location>
    <ligand>
        <name>S-adenosyl-L-methionine</name>
        <dbReference type="ChEBI" id="CHEBI:59789"/>
    </ligand>
</feature>
<comment type="function">
    <text evidence="6">Methylates ribosomal protein L11.</text>
</comment>
<reference evidence="8" key="1">
    <citation type="submission" date="2016-10" db="EMBL/GenBank/DDBJ databases">
        <authorList>
            <person name="Varghese N."/>
            <person name="Submissions S."/>
        </authorList>
    </citation>
    <scope>NUCLEOTIDE SEQUENCE [LARGE SCALE GENOMIC DNA]</scope>
    <source>
        <strain evidence="8">DSM 217</strain>
    </source>
</reference>
<evidence type="ECO:0000256" key="3">
    <source>
        <dbReference type="ARBA" id="ARBA00022603"/>
    </source>
</evidence>
<dbReference type="STRING" id="1058.SAMN05421783_105195"/>
<dbReference type="PANTHER" id="PTHR43648">
    <property type="entry name" value="ELECTRON TRANSFER FLAVOPROTEIN BETA SUBUNIT LYSINE METHYLTRANSFERASE"/>
    <property type="match status" value="1"/>
</dbReference>
<dbReference type="SUPFAM" id="SSF53335">
    <property type="entry name" value="S-adenosyl-L-methionine-dependent methyltransferases"/>
    <property type="match status" value="1"/>
</dbReference>
<comment type="similarity">
    <text evidence="1 6">Belongs to the methyltransferase superfamily. PrmA family.</text>
</comment>
<dbReference type="GO" id="GO:0016279">
    <property type="term" value="F:protein-lysine N-methyltransferase activity"/>
    <property type="evidence" value="ECO:0007669"/>
    <property type="project" value="TreeGrafter"/>
</dbReference>
<gene>
    <name evidence="6" type="primary">prmA</name>
    <name evidence="7" type="ORF">SAMN05421783_105195</name>
</gene>
<dbReference type="InterPro" id="IPR004498">
    <property type="entry name" value="Ribosomal_PrmA_MeTrfase"/>
</dbReference>
<comment type="subcellular location">
    <subcellularLocation>
        <location evidence="6">Cytoplasm</location>
    </subcellularLocation>
</comment>
<dbReference type="PIRSF" id="PIRSF000401">
    <property type="entry name" value="RPL11_MTase"/>
    <property type="match status" value="1"/>
</dbReference>
<dbReference type="InterPro" id="IPR029063">
    <property type="entry name" value="SAM-dependent_MTases_sf"/>
</dbReference>
<dbReference type="Pfam" id="PF06325">
    <property type="entry name" value="PrmA"/>
    <property type="match status" value="1"/>
</dbReference>
<dbReference type="EMBL" id="FNNZ01000005">
    <property type="protein sequence ID" value="SDW57657.1"/>
    <property type="molecule type" value="Genomic_DNA"/>
</dbReference>
<keyword evidence="7" id="KW-0687">Ribonucleoprotein</keyword>
<keyword evidence="5 6" id="KW-0949">S-adenosyl-L-methionine</keyword>
<keyword evidence="8" id="KW-1185">Reference proteome</keyword>
<evidence type="ECO:0000256" key="5">
    <source>
        <dbReference type="ARBA" id="ARBA00022691"/>
    </source>
</evidence>
<dbReference type="InterPro" id="IPR050078">
    <property type="entry name" value="Ribosomal_L11_MeTrfase_PrmA"/>
</dbReference>
<feature type="binding site" evidence="6">
    <location>
        <position position="237"/>
    </location>
    <ligand>
        <name>S-adenosyl-L-methionine</name>
        <dbReference type="ChEBI" id="CHEBI:59789"/>
    </ligand>
</feature>
<dbReference type="NCBIfam" id="TIGR00406">
    <property type="entry name" value="prmA"/>
    <property type="match status" value="1"/>
</dbReference>
<sequence>MAWLQLSIEVSKPDAEGIAAFLEDAGALSVTLADAADEPQLEPGPGETPLWSQVKVSALFDADPESEALVARLVDQLAREPRAGATGPALVERIEDQVWERVWLDTFKPTRFGRRLWVCPHGQDPDDPEAIAEAVVVALDPGLAFGTGHHPTTALCLEWLDGTDLDGKTVLDYGCGSGILAIAALRLGAARAIAVDHDPQALEATRDNALANGVADRLAIYGPNEVPELKVDVTIANILAGPLITLAPRLVESLRPGGALAVSGVLAEQVETVRAAYAERIALAPTRLREDWALICGTLR</sequence>
<dbReference type="OrthoDB" id="9785995at2"/>
<feature type="binding site" evidence="6">
    <location>
        <position position="174"/>
    </location>
    <ligand>
        <name>S-adenosyl-L-methionine</name>
        <dbReference type="ChEBI" id="CHEBI:59789"/>
    </ligand>
</feature>
<proteinExistence type="inferred from homology"/>
<dbReference type="Proteomes" id="UP000198816">
    <property type="component" value="Unassembled WGS sequence"/>
</dbReference>
<dbReference type="GO" id="GO:0032259">
    <property type="term" value="P:methylation"/>
    <property type="evidence" value="ECO:0007669"/>
    <property type="project" value="UniProtKB-KW"/>
</dbReference>
<evidence type="ECO:0000256" key="1">
    <source>
        <dbReference type="ARBA" id="ARBA00009741"/>
    </source>
</evidence>
<dbReference type="GO" id="GO:0005840">
    <property type="term" value="C:ribosome"/>
    <property type="evidence" value="ECO:0007669"/>
    <property type="project" value="UniProtKB-KW"/>
</dbReference>
<dbReference type="HAMAP" id="MF_00735">
    <property type="entry name" value="Methyltr_PrmA"/>
    <property type="match status" value="1"/>
</dbReference>
<evidence type="ECO:0000313" key="8">
    <source>
        <dbReference type="Proteomes" id="UP000198816"/>
    </source>
</evidence>
<keyword evidence="3 6" id="KW-0489">Methyltransferase</keyword>
<dbReference type="CDD" id="cd02440">
    <property type="entry name" value="AdoMet_MTases"/>
    <property type="match status" value="1"/>
</dbReference>
<dbReference type="EC" id="2.1.1.-" evidence="6"/>
<organism evidence="7 8">
    <name type="scientific">Thiocapsa roseopersicina</name>
    <dbReference type="NCBI Taxonomy" id="1058"/>
    <lineage>
        <taxon>Bacteria</taxon>
        <taxon>Pseudomonadati</taxon>
        <taxon>Pseudomonadota</taxon>
        <taxon>Gammaproteobacteria</taxon>
        <taxon>Chromatiales</taxon>
        <taxon>Chromatiaceae</taxon>
        <taxon>Thiocapsa</taxon>
    </lineage>
</organism>
<protein>
    <recommendedName>
        <fullName evidence="6">Ribosomal protein L11 methyltransferase</fullName>
        <shortName evidence="6">L11 Mtase</shortName>
        <ecNumber evidence="6">2.1.1.-</ecNumber>
    </recommendedName>
</protein>
<dbReference type="Gene3D" id="3.40.50.150">
    <property type="entry name" value="Vaccinia Virus protein VP39"/>
    <property type="match status" value="1"/>
</dbReference>
<evidence type="ECO:0000256" key="4">
    <source>
        <dbReference type="ARBA" id="ARBA00022679"/>
    </source>
</evidence>
<dbReference type="RefSeq" id="WP_093029846.1">
    <property type="nucleotide sequence ID" value="NZ_FNNZ01000005.1"/>
</dbReference>